<feature type="DNA-binding region" description="Fork-head" evidence="7">
    <location>
        <begin position="40"/>
        <end position="136"/>
    </location>
</feature>
<evidence type="ECO:0000313" key="11">
    <source>
        <dbReference type="Proteomes" id="UP000694565"/>
    </source>
</evidence>
<dbReference type="GO" id="GO:0002250">
    <property type="term" value="P:adaptive immune response"/>
    <property type="evidence" value="ECO:0007669"/>
    <property type="project" value="Ensembl"/>
</dbReference>
<dbReference type="CDD" id="cd20056">
    <property type="entry name" value="FH_FOXN1"/>
    <property type="match status" value="1"/>
</dbReference>
<evidence type="ECO:0000256" key="8">
    <source>
        <dbReference type="SAM" id="MobiDB-lite"/>
    </source>
</evidence>
<dbReference type="InterPro" id="IPR030456">
    <property type="entry name" value="TF_fork_head_CS_2"/>
</dbReference>
<evidence type="ECO:0000256" key="1">
    <source>
        <dbReference type="ARBA" id="ARBA00004123"/>
    </source>
</evidence>
<dbReference type="PANTHER" id="PTHR46721:SF3">
    <property type="entry name" value="FORKHEAD BOX N1"/>
    <property type="match status" value="1"/>
</dbReference>
<dbReference type="PANTHER" id="PTHR46721">
    <property type="entry name" value="FORKHEAD BOX PROTEIN N1"/>
    <property type="match status" value="1"/>
</dbReference>
<feature type="region of interest" description="Disordered" evidence="8">
    <location>
        <begin position="288"/>
        <end position="325"/>
    </location>
</feature>
<evidence type="ECO:0000256" key="4">
    <source>
        <dbReference type="ARBA" id="ARBA00023125"/>
    </source>
</evidence>
<dbReference type="SMART" id="SM00339">
    <property type="entry name" value="FH"/>
    <property type="match status" value="1"/>
</dbReference>
<dbReference type="GO" id="GO:0000976">
    <property type="term" value="F:transcription cis-regulatory region binding"/>
    <property type="evidence" value="ECO:0007669"/>
    <property type="project" value="Ensembl"/>
</dbReference>
<dbReference type="GO" id="GO:0000981">
    <property type="term" value="F:DNA-binding transcription factor activity, RNA polymerase II-specific"/>
    <property type="evidence" value="ECO:0007669"/>
    <property type="project" value="TreeGrafter"/>
</dbReference>
<evidence type="ECO:0000313" key="10">
    <source>
        <dbReference type="Ensembl" id="ENSCLMP00005015153.1"/>
    </source>
</evidence>
<dbReference type="GO" id="GO:0048538">
    <property type="term" value="P:thymus development"/>
    <property type="evidence" value="ECO:0007669"/>
    <property type="project" value="Ensembl"/>
</dbReference>
<accession>A0A8C2X8Z9</accession>
<dbReference type="FunFam" id="1.10.10.10:FF:000122">
    <property type="entry name" value="Forkhead box protein N1"/>
    <property type="match status" value="1"/>
</dbReference>
<dbReference type="Gene3D" id="1.10.10.10">
    <property type="entry name" value="Winged helix-like DNA-binding domain superfamily/Winged helix DNA-binding domain"/>
    <property type="match status" value="1"/>
</dbReference>
<reference evidence="10" key="1">
    <citation type="submission" date="2025-08" db="UniProtKB">
        <authorList>
            <consortium name="Ensembl"/>
        </authorList>
    </citation>
    <scope>IDENTIFICATION</scope>
</reference>
<evidence type="ECO:0000259" key="9">
    <source>
        <dbReference type="PROSITE" id="PS50039"/>
    </source>
</evidence>
<dbReference type="GeneTree" id="ENSGT00940000158029"/>
<dbReference type="Proteomes" id="UP000694565">
    <property type="component" value="Unplaced"/>
</dbReference>
<dbReference type="Pfam" id="PF00250">
    <property type="entry name" value="Forkhead"/>
    <property type="match status" value="1"/>
</dbReference>
<proteinExistence type="predicted"/>
<evidence type="ECO:0000256" key="2">
    <source>
        <dbReference type="ARBA" id="ARBA00022473"/>
    </source>
</evidence>
<dbReference type="PROSITE" id="PS50039">
    <property type="entry name" value="FORK_HEAD_3"/>
    <property type="match status" value="1"/>
</dbReference>
<evidence type="ECO:0000256" key="3">
    <source>
        <dbReference type="ARBA" id="ARBA00023015"/>
    </source>
</evidence>
<keyword evidence="11" id="KW-1185">Reference proteome</keyword>
<evidence type="ECO:0000256" key="5">
    <source>
        <dbReference type="ARBA" id="ARBA00023163"/>
    </source>
</evidence>
<dbReference type="InterPro" id="IPR036388">
    <property type="entry name" value="WH-like_DNA-bd_sf"/>
</dbReference>
<keyword evidence="5" id="KW-0804">Transcription</keyword>
<dbReference type="SUPFAM" id="SSF46785">
    <property type="entry name" value="Winged helix' DNA-binding domain"/>
    <property type="match status" value="1"/>
</dbReference>
<dbReference type="PRINTS" id="PR00053">
    <property type="entry name" value="FORKHEAD"/>
</dbReference>
<dbReference type="InterPro" id="IPR049624">
    <property type="entry name" value="FOXN1_4"/>
</dbReference>
<sequence length="354" mass="39164">QQVSFGQYPNYDQSNSSKYSLQSLCTQSHQESTAQSIFPKPIYSYSILIFLALKNSKTGRLPVSEIYSFMTEHFPYFKSAPDGWKNSVRHNLSLNKCFQKVENKSENLSRKGCLWALNPAKVEKMQEELHKWRRKDPISVRRSMASPEDLDRLLGEKPTKLRSLPPFTNPYAHVQPPQPCYLPPATAQPSHSFALYSPCGQQPAAGVPSATGGLPMAGKMPPSYNGALQAEYCSRSMQDLLLEGGASYDIDTLNPSLTDLQLQGNLWDSLVFDPRVTTTSALQDHRVQTGCPRVTSPGGQTSDVGRQKAGDEDENTDRSFDQHDYSNGLHPAVYSGVESLAGYLTSCSTSISLI</sequence>
<dbReference type="PROSITE" id="PS00658">
    <property type="entry name" value="FORK_HEAD_2"/>
    <property type="match status" value="1"/>
</dbReference>
<feature type="domain" description="Fork-head" evidence="9">
    <location>
        <begin position="40"/>
        <end position="136"/>
    </location>
</feature>
<dbReference type="InterPro" id="IPR001766">
    <property type="entry name" value="Fork_head_dom"/>
</dbReference>
<evidence type="ECO:0000256" key="7">
    <source>
        <dbReference type="PROSITE-ProRule" id="PRU00089"/>
    </source>
</evidence>
<organism evidence="10 11">
    <name type="scientific">Cyclopterus lumpus</name>
    <name type="common">Lumpsucker</name>
    <dbReference type="NCBI Taxonomy" id="8103"/>
    <lineage>
        <taxon>Eukaryota</taxon>
        <taxon>Metazoa</taxon>
        <taxon>Chordata</taxon>
        <taxon>Craniata</taxon>
        <taxon>Vertebrata</taxon>
        <taxon>Euteleostomi</taxon>
        <taxon>Actinopterygii</taxon>
        <taxon>Neopterygii</taxon>
        <taxon>Teleostei</taxon>
        <taxon>Neoteleostei</taxon>
        <taxon>Acanthomorphata</taxon>
        <taxon>Eupercaria</taxon>
        <taxon>Perciformes</taxon>
        <taxon>Cottioidei</taxon>
        <taxon>Cottales</taxon>
        <taxon>Cyclopteridae</taxon>
        <taxon>Cyclopterus</taxon>
    </lineage>
</organism>
<dbReference type="GO" id="GO:0005634">
    <property type="term" value="C:nucleus"/>
    <property type="evidence" value="ECO:0007669"/>
    <property type="project" value="UniProtKB-SubCell"/>
</dbReference>
<keyword evidence="3" id="KW-0805">Transcription regulation</keyword>
<name>A0A8C2X8Z9_CYCLU</name>
<protein>
    <submittedName>
        <fullName evidence="10">Forkhead box N1</fullName>
    </submittedName>
</protein>
<keyword evidence="6 7" id="KW-0539">Nucleus</keyword>
<dbReference type="InterPro" id="IPR036390">
    <property type="entry name" value="WH_DNA-bd_sf"/>
</dbReference>
<comment type="subcellular location">
    <subcellularLocation>
        <location evidence="1 7">Nucleus</location>
    </subcellularLocation>
</comment>
<reference evidence="10" key="2">
    <citation type="submission" date="2025-09" db="UniProtKB">
        <authorList>
            <consortium name="Ensembl"/>
        </authorList>
    </citation>
    <scope>IDENTIFICATION</scope>
</reference>
<keyword evidence="2" id="KW-0217">Developmental protein</keyword>
<feature type="compositionally biased region" description="Basic and acidic residues" evidence="8">
    <location>
        <begin position="305"/>
        <end position="324"/>
    </location>
</feature>
<dbReference type="Ensembl" id="ENSCLMT00005016114.1">
    <property type="protein sequence ID" value="ENSCLMP00005015153.1"/>
    <property type="gene ID" value="ENSCLMG00005007920.1"/>
</dbReference>
<dbReference type="InterPro" id="IPR047401">
    <property type="entry name" value="FH_FOXN1"/>
</dbReference>
<evidence type="ECO:0000256" key="6">
    <source>
        <dbReference type="ARBA" id="ARBA00023242"/>
    </source>
</evidence>
<dbReference type="AlphaFoldDB" id="A0A8C2X8Z9"/>
<keyword evidence="4 7" id="KW-0238">DNA-binding</keyword>